<accession>A0A3M7SDE3</accession>
<comment type="caution">
    <text evidence="1">The sequence shown here is derived from an EMBL/GenBank/DDBJ whole genome shotgun (WGS) entry which is preliminary data.</text>
</comment>
<dbReference type="EMBL" id="REGN01001578">
    <property type="protein sequence ID" value="RNA33791.1"/>
    <property type="molecule type" value="Genomic_DNA"/>
</dbReference>
<sequence>MSHSIYTHQRPESFATKLLQRITKKGTRAADVHAYAAYSLHFKHACHNSSKLNTFNSWNVTNSKLIVKAFYYKIINIYSGVTITKKKILCFYVTYIYIWTPEDQPKKIMISQTYLCNKLRVNAIKMKTNLKKLKTILVIILFSMVTNVENYV</sequence>
<keyword evidence="2" id="KW-1185">Reference proteome</keyword>
<gene>
    <name evidence="1" type="ORF">BpHYR1_046988</name>
</gene>
<proteinExistence type="predicted"/>
<reference evidence="1 2" key="1">
    <citation type="journal article" date="2018" name="Sci. Rep.">
        <title>Genomic signatures of local adaptation to the degree of environmental predictability in rotifers.</title>
        <authorList>
            <person name="Franch-Gras L."/>
            <person name="Hahn C."/>
            <person name="Garcia-Roger E.M."/>
            <person name="Carmona M.J."/>
            <person name="Serra M."/>
            <person name="Gomez A."/>
        </authorList>
    </citation>
    <scope>NUCLEOTIDE SEQUENCE [LARGE SCALE GENOMIC DNA]</scope>
    <source>
        <strain evidence="1">HYR1</strain>
    </source>
</reference>
<name>A0A3M7SDE3_BRAPC</name>
<evidence type="ECO:0000313" key="1">
    <source>
        <dbReference type="EMBL" id="RNA33791.1"/>
    </source>
</evidence>
<protein>
    <submittedName>
        <fullName evidence="1">Uncharacterized protein</fullName>
    </submittedName>
</protein>
<dbReference type="Proteomes" id="UP000276133">
    <property type="component" value="Unassembled WGS sequence"/>
</dbReference>
<dbReference type="AlphaFoldDB" id="A0A3M7SDE3"/>
<evidence type="ECO:0000313" key="2">
    <source>
        <dbReference type="Proteomes" id="UP000276133"/>
    </source>
</evidence>
<organism evidence="1 2">
    <name type="scientific">Brachionus plicatilis</name>
    <name type="common">Marine rotifer</name>
    <name type="synonym">Brachionus muelleri</name>
    <dbReference type="NCBI Taxonomy" id="10195"/>
    <lineage>
        <taxon>Eukaryota</taxon>
        <taxon>Metazoa</taxon>
        <taxon>Spiralia</taxon>
        <taxon>Gnathifera</taxon>
        <taxon>Rotifera</taxon>
        <taxon>Eurotatoria</taxon>
        <taxon>Monogononta</taxon>
        <taxon>Pseudotrocha</taxon>
        <taxon>Ploima</taxon>
        <taxon>Brachionidae</taxon>
        <taxon>Brachionus</taxon>
    </lineage>
</organism>